<keyword evidence="2" id="KW-1185">Reference proteome</keyword>
<name>A0ACB5UNQ7_9FIRM</name>
<proteinExistence type="predicted"/>
<organism evidence="1 2">
    <name type="scientific">Vallitalea maricola</name>
    <dbReference type="NCBI Taxonomy" id="3074433"/>
    <lineage>
        <taxon>Bacteria</taxon>
        <taxon>Bacillati</taxon>
        <taxon>Bacillota</taxon>
        <taxon>Clostridia</taxon>
        <taxon>Lachnospirales</taxon>
        <taxon>Vallitaleaceae</taxon>
        <taxon>Vallitalea</taxon>
    </lineage>
</organism>
<dbReference type="Proteomes" id="UP001374599">
    <property type="component" value="Unassembled WGS sequence"/>
</dbReference>
<reference evidence="1" key="1">
    <citation type="submission" date="2023-09" db="EMBL/GenBank/DDBJ databases">
        <title>Vallitalea sediminicola and Vallitalea maricola sp. nov., anaerobic bacteria isolated from marine sediment.</title>
        <authorList>
            <person name="Hirano S."/>
            <person name="Maeda A."/>
            <person name="Terahara T."/>
            <person name="Mori K."/>
            <person name="Hamada M."/>
            <person name="Matsumoto R."/>
            <person name="Kobayashi T."/>
        </authorList>
    </citation>
    <scope>NUCLEOTIDE SEQUENCE</scope>
    <source>
        <strain evidence="1">AN17-2</strain>
    </source>
</reference>
<sequence length="338" mass="39562">MATYYMLVYCNDGPDTPTKFLIGRRNKEGYFFHNKQQYGGEAIPRKPQEFSPSQTPEKLVLPGGTPDSSSGDPFNLANTEFIEETGVDLLNSYDIQDVYVQTINDYRRQPAAYIVQVKLINGIFQTLVNQISRNMDDKKIKVDAIKDRPYQQTMPECAILDDELSGVEVLETGTPEFNTALLEMDTKDPNARYKYRGWFAEGIVNCVNRIYDLQLDTTFNSISNVNGCVHDAIFRLNQILNRRPHESAERRPYESADRHPHEPADRRPHESADRRSHESAEHRPHESAERRSHESAEHRPHESAERRRHVIDERRRRNERRRRERSRRERSRSRSPRR</sequence>
<gene>
    <name evidence="1" type="ORF">AN2V17_34120</name>
</gene>
<comment type="caution">
    <text evidence="1">The sequence shown here is derived from an EMBL/GenBank/DDBJ whole genome shotgun (WGS) entry which is preliminary data.</text>
</comment>
<accession>A0ACB5UNQ7</accession>
<dbReference type="EMBL" id="BTPU01000061">
    <property type="protein sequence ID" value="GMQ64175.1"/>
    <property type="molecule type" value="Genomic_DNA"/>
</dbReference>
<protein>
    <submittedName>
        <fullName evidence="1">Uncharacterized protein</fullName>
    </submittedName>
</protein>
<evidence type="ECO:0000313" key="2">
    <source>
        <dbReference type="Proteomes" id="UP001374599"/>
    </source>
</evidence>
<evidence type="ECO:0000313" key="1">
    <source>
        <dbReference type="EMBL" id="GMQ64175.1"/>
    </source>
</evidence>